<evidence type="ECO:0000256" key="1">
    <source>
        <dbReference type="ARBA" id="ARBA00004429"/>
    </source>
</evidence>
<protein>
    <submittedName>
        <fullName evidence="12">TRAP-type C4-dicarboxylate transport system permease small subunit</fullName>
    </submittedName>
</protein>
<proteinExistence type="inferred from homology"/>
<name>A0ABT9NGH9_9ACTO</name>
<gene>
    <name evidence="12" type="ORF">J2S70_001052</name>
</gene>
<evidence type="ECO:0000256" key="3">
    <source>
        <dbReference type="ARBA" id="ARBA00022475"/>
    </source>
</evidence>
<feature type="transmembrane region" description="Helical" evidence="10">
    <location>
        <begin position="12"/>
        <end position="32"/>
    </location>
</feature>
<feature type="coiled-coil region" evidence="9">
    <location>
        <begin position="161"/>
        <end position="188"/>
    </location>
</feature>
<keyword evidence="2" id="KW-0813">Transport</keyword>
<reference evidence="12 13" key="1">
    <citation type="submission" date="2023-07" db="EMBL/GenBank/DDBJ databases">
        <title>Sequencing the genomes of 1000 actinobacteria strains.</title>
        <authorList>
            <person name="Klenk H.-P."/>
        </authorList>
    </citation>
    <scope>NUCLEOTIDE SEQUENCE [LARGE SCALE GENOMIC DNA]</scope>
    <source>
        <strain evidence="12 13">DSM 17163</strain>
    </source>
</reference>
<dbReference type="RefSeq" id="WP_307682694.1">
    <property type="nucleotide sequence ID" value="NZ_JAUSQX010000001.1"/>
</dbReference>
<keyword evidence="5 10" id="KW-0812">Transmembrane</keyword>
<feature type="transmembrane region" description="Helical" evidence="10">
    <location>
        <begin position="86"/>
        <end position="108"/>
    </location>
</feature>
<evidence type="ECO:0000313" key="12">
    <source>
        <dbReference type="EMBL" id="MDP9806470.1"/>
    </source>
</evidence>
<evidence type="ECO:0000256" key="2">
    <source>
        <dbReference type="ARBA" id="ARBA00022448"/>
    </source>
</evidence>
<feature type="domain" description="Tripartite ATP-independent periplasmic transporters DctQ component" evidence="11">
    <location>
        <begin position="23"/>
        <end position="151"/>
    </location>
</feature>
<organism evidence="12 13">
    <name type="scientific">Trueperella bonasi</name>
    <dbReference type="NCBI Taxonomy" id="312286"/>
    <lineage>
        <taxon>Bacteria</taxon>
        <taxon>Bacillati</taxon>
        <taxon>Actinomycetota</taxon>
        <taxon>Actinomycetes</taxon>
        <taxon>Actinomycetales</taxon>
        <taxon>Actinomycetaceae</taxon>
        <taxon>Trueperella</taxon>
    </lineage>
</organism>
<keyword evidence="3" id="KW-1003">Cell membrane</keyword>
<keyword evidence="7 10" id="KW-0472">Membrane</keyword>
<comment type="similarity">
    <text evidence="8">Belongs to the TRAP transporter small permease family.</text>
</comment>
<keyword evidence="6 10" id="KW-1133">Transmembrane helix</keyword>
<evidence type="ECO:0000256" key="4">
    <source>
        <dbReference type="ARBA" id="ARBA00022519"/>
    </source>
</evidence>
<keyword evidence="4" id="KW-0997">Cell inner membrane</keyword>
<evidence type="ECO:0000256" key="8">
    <source>
        <dbReference type="ARBA" id="ARBA00038436"/>
    </source>
</evidence>
<feature type="transmembrane region" description="Helical" evidence="10">
    <location>
        <begin position="47"/>
        <end position="65"/>
    </location>
</feature>
<feature type="transmembrane region" description="Helical" evidence="10">
    <location>
        <begin position="128"/>
        <end position="149"/>
    </location>
</feature>
<evidence type="ECO:0000256" key="5">
    <source>
        <dbReference type="ARBA" id="ARBA00022692"/>
    </source>
</evidence>
<keyword evidence="9" id="KW-0175">Coiled coil</keyword>
<dbReference type="PANTHER" id="PTHR35011">
    <property type="entry name" value="2,3-DIKETO-L-GULONATE TRAP TRANSPORTER SMALL PERMEASE PROTEIN YIAM"/>
    <property type="match status" value="1"/>
</dbReference>
<dbReference type="InterPro" id="IPR007387">
    <property type="entry name" value="TRAP_DctQ"/>
</dbReference>
<dbReference type="EMBL" id="JAUSQX010000001">
    <property type="protein sequence ID" value="MDP9806470.1"/>
    <property type="molecule type" value="Genomic_DNA"/>
</dbReference>
<keyword evidence="13" id="KW-1185">Reference proteome</keyword>
<evidence type="ECO:0000256" key="9">
    <source>
        <dbReference type="SAM" id="Coils"/>
    </source>
</evidence>
<evidence type="ECO:0000256" key="6">
    <source>
        <dbReference type="ARBA" id="ARBA00022989"/>
    </source>
</evidence>
<comment type="caution">
    <text evidence="12">The sequence shown here is derived from an EMBL/GenBank/DDBJ whole genome shotgun (WGS) entry which is preliminary data.</text>
</comment>
<evidence type="ECO:0000313" key="13">
    <source>
        <dbReference type="Proteomes" id="UP001243212"/>
    </source>
</evidence>
<dbReference type="PANTHER" id="PTHR35011:SF2">
    <property type="entry name" value="2,3-DIKETO-L-GULONATE TRAP TRANSPORTER SMALL PERMEASE PROTEIN YIAM"/>
    <property type="match status" value="1"/>
</dbReference>
<dbReference type="Proteomes" id="UP001243212">
    <property type="component" value="Unassembled WGS sequence"/>
</dbReference>
<dbReference type="Pfam" id="PF04290">
    <property type="entry name" value="DctQ"/>
    <property type="match status" value="1"/>
</dbReference>
<comment type="subcellular location">
    <subcellularLocation>
        <location evidence="1">Cell inner membrane</location>
        <topology evidence="1">Multi-pass membrane protein</topology>
    </subcellularLocation>
</comment>
<evidence type="ECO:0000259" key="11">
    <source>
        <dbReference type="Pfam" id="PF04290"/>
    </source>
</evidence>
<accession>A0ABT9NGH9</accession>
<sequence length="218" mass="24212">MNTVIEVLNRFLQVVCAILFTLLVLATTWQVFSRLVLNSPVTWSEELAKMLFVWLSFLGAALVYGERGHMAVEYVARKFDENKERVFAIWTHVVSLIFAALVLVWGGWNAAMNAWSQNLTALPVNIGSVYLVIPIAGVAIVLYAIYHIIEISAGRESNYPVPEAEAAAAEAEKLAEEAEEELHLAEDGSFIEDEEEAKKVHVTYDNTDVNAREKGAGK</sequence>
<evidence type="ECO:0000256" key="7">
    <source>
        <dbReference type="ARBA" id="ARBA00023136"/>
    </source>
</evidence>
<evidence type="ECO:0000256" key="10">
    <source>
        <dbReference type="SAM" id="Phobius"/>
    </source>
</evidence>
<dbReference type="InterPro" id="IPR055348">
    <property type="entry name" value="DctQ"/>
</dbReference>